<dbReference type="GO" id="GO:0030001">
    <property type="term" value="P:metal ion transport"/>
    <property type="evidence" value="ECO:0007669"/>
    <property type="project" value="InterPro"/>
</dbReference>
<comment type="similarity">
    <text evidence="1 4">Belongs to the bacterial solute-binding protein 9 family.</text>
</comment>
<dbReference type="EMBL" id="JAJEQM010000003">
    <property type="protein sequence ID" value="MCC2209907.1"/>
    <property type="molecule type" value="Genomic_DNA"/>
</dbReference>
<sequence length="282" mass="31226">MKKIIKLIPLMLILVLALTSCQKNAENSGKPKVYTSFYAMYDFTKTIGGDDIDLTNIVPTGTEPHDFEPTASDMAKLSEADIFIYNGVGMESWADKIIETLPQNVKVICTSEQIPTDGNDPHIWLSPQNAKLQMQAICNVLSEVDSKNAQNYINRLDSYLTQIDEVDTEYKNAELDGKTIFVTHGAYSYLCNDYGMKQVALEGVTGDSDPSPSQMAKVVDQIKSEGISCIFYDPLEGDKMAQAVANEADIQALPLYTFEGDSESRDYVTVMKANLEELKKGI</sequence>
<feature type="signal peptide" evidence="6">
    <location>
        <begin position="1"/>
        <end position="25"/>
    </location>
</feature>
<gene>
    <name evidence="7" type="ORF">LKE05_03720</name>
</gene>
<organism evidence="7 8">
    <name type="scientific">Hominilimicola fabiformis</name>
    <dbReference type="NCBI Taxonomy" id="2885356"/>
    <lineage>
        <taxon>Bacteria</taxon>
        <taxon>Bacillati</taxon>
        <taxon>Bacillota</taxon>
        <taxon>Clostridia</taxon>
        <taxon>Eubacteriales</taxon>
        <taxon>Oscillospiraceae</taxon>
        <taxon>Hominilimicola</taxon>
    </lineage>
</organism>
<keyword evidence="3 6" id="KW-0732">Signal</keyword>
<dbReference type="PANTHER" id="PTHR42953">
    <property type="entry name" value="HIGH-AFFINITY ZINC UPTAKE SYSTEM PROTEIN ZNUA-RELATED"/>
    <property type="match status" value="1"/>
</dbReference>
<protein>
    <submittedName>
        <fullName evidence="7">Metal ABC transporter substrate-binding protein</fullName>
    </submittedName>
</protein>
<dbReference type="AlphaFoldDB" id="A0AAE3DXJ9"/>
<evidence type="ECO:0000256" key="6">
    <source>
        <dbReference type="SAM" id="SignalP"/>
    </source>
</evidence>
<evidence type="ECO:0000256" key="2">
    <source>
        <dbReference type="ARBA" id="ARBA00022448"/>
    </source>
</evidence>
<keyword evidence="8" id="KW-1185">Reference proteome</keyword>
<dbReference type="Pfam" id="PF01297">
    <property type="entry name" value="ZnuA"/>
    <property type="match status" value="1"/>
</dbReference>
<keyword evidence="5" id="KW-0175">Coiled coil</keyword>
<keyword evidence="2 4" id="KW-0813">Transport</keyword>
<dbReference type="GO" id="GO:0007155">
    <property type="term" value="P:cell adhesion"/>
    <property type="evidence" value="ECO:0007669"/>
    <property type="project" value="InterPro"/>
</dbReference>
<comment type="caution">
    <text evidence="7">The sequence shown here is derived from an EMBL/GenBank/DDBJ whole genome shotgun (WGS) entry which is preliminary data.</text>
</comment>
<dbReference type="Proteomes" id="UP001198242">
    <property type="component" value="Unassembled WGS sequence"/>
</dbReference>
<dbReference type="PROSITE" id="PS51257">
    <property type="entry name" value="PROKAR_LIPOPROTEIN"/>
    <property type="match status" value="1"/>
</dbReference>
<feature type="coiled-coil region" evidence="5">
    <location>
        <begin position="149"/>
        <end position="176"/>
    </location>
</feature>
<reference evidence="7 8" key="1">
    <citation type="submission" date="2021-10" db="EMBL/GenBank/DDBJ databases">
        <title>Anaerobic single-cell dispensing facilitates the cultivation of human gut bacteria.</title>
        <authorList>
            <person name="Afrizal A."/>
        </authorList>
    </citation>
    <scope>NUCLEOTIDE SEQUENCE [LARGE SCALE GENOMIC DNA]</scope>
    <source>
        <strain evidence="7 8">CLA-AA-H232</strain>
    </source>
</reference>
<evidence type="ECO:0000256" key="5">
    <source>
        <dbReference type="SAM" id="Coils"/>
    </source>
</evidence>
<feature type="chain" id="PRO_5042238773" evidence="6">
    <location>
        <begin position="26"/>
        <end position="282"/>
    </location>
</feature>
<evidence type="ECO:0000313" key="8">
    <source>
        <dbReference type="Proteomes" id="UP001198242"/>
    </source>
</evidence>
<dbReference type="PRINTS" id="PR00691">
    <property type="entry name" value="ADHESINB"/>
</dbReference>
<dbReference type="PRINTS" id="PR00690">
    <property type="entry name" value="ADHESNFAMILY"/>
</dbReference>
<evidence type="ECO:0000256" key="3">
    <source>
        <dbReference type="ARBA" id="ARBA00022729"/>
    </source>
</evidence>
<proteinExistence type="inferred from homology"/>
<dbReference type="SUPFAM" id="SSF53807">
    <property type="entry name" value="Helical backbone' metal receptor"/>
    <property type="match status" value="1"/>
</dbReference>
<dbReference type="PANTHER" id="PTHR42953:SF3">
    <property type="entry name" value="HIGH-AFFINITY ZINC UPTAKE SYSTEM PROTEIN ZNUA"/>
    <property type="match status" value="1"/>
</dbReference>
<dbReference type="InterPro" id="IPR006128">
    <property type="entry name" value="Lipoprotein_PsaA-like"/>
</dbReference>
<name>A0AAE3DXJ9_9FIRM</name>
<dbReference type="InterPro" id="IPR006127">
    <property type="entry name" value="ZnuA-like"/>
</dbReference>
<dbReference type="GO" id="GO:0046872">
    <property type="term" value="F:metal ion binding"/>
    <property type="evidence" value="ECO:0007669"/>
    <property type="project" value="InterPro"/>
</dbReference>
<evidence type="ECO:0000313" key="7">
    <source>
        <dbReference type="EMBL" id="MCC2209907.1"/>
    </source>
</evidence>
<evidence type="ECO:0000256" key="4">
    <source>
        <dbReference type="RuleBase" id="RU003512"/>
    </source>
</evidence>
<dbReference type="Gene3D" id="3.40.50.1980">
    <property type="entry name" value="Nitrogenase molybdenum iron protein domain"/>
    <property type="match status" value="2"/>
</dbReference>
<dbReference type="InterPro" id="IPR006129">
    <property type="entry name" value="AdhesinB"/>
</dbReference>
<accession>A0AAE3DXJ9</accession>
<dbReference type="RefSeq" id="WP_308455957.1">
    <property type="nucleotide sequence ID" value="NZ_JAJEQM010000003.1"/>
</dbReference>
<dbReference type="InterPro" id="IPR050492">
    <property type="entry name" value="Bact_metal-bind_prot9"/>
</dbReference>
<evidence type="ECO:0000256" key="1">
    <source>
        <dbReference type="ARBA" id="ARBA00011028"/>
    </source>
</evidence>